<evidence type="ECO:0008006" key="4">
    <source>
        <dbReference type="Google" id="ProtNLM"/>
    </source>
</evidence>
<dbReference type="NCBIfam" id="NF047353">
    <property type="entry name" value="tube_lmo2291"/>
    <property type="match status" value="1"/>
</dbReference>
<name>A0A7W7D739_9ACTN</name>
<dbReference type="EMBL" id="JACHND010000001">
    <property type="protein sequence ID" value="MBB4700083.1"/>
    <property type="molecule type" value="Genomic_DNA"/>
</dbReference>
<proteinExistence type="predicted"/>
<dbReference type="AlphaFoldDB" id="A0A7W7D739"/>
<dbReference type="RefSeq" id="WP_184877977.1">
    <property type="nucleotide sequence ID" value="NZ_BOOV01000009.1"/>
</dbReference>
<comment type="caution">
    <text evidence="2">The sequence shown here is derived from an EMBL/GenBank/DDBJ whole genome shotgun (WGS) entry which is preliminary data.</text>
</comment>
<feature type="region of interest" description="Disordered" evidence="1">
    <location>
        <begin position="43"/>
        <end position="62"/>
    </location>
</feature>
<sequence length="160" mass="17455">MTTRSLLAKDWQLDVNTGTSSVPVWTPVKGMTSFKETIASTMEDDSDFDSDGWGSDQTTQRKWSLECEGKRKRDADNPTTFVPDSGQQFIIDAGNLVGIGSNIQIRYYRKDGAPDAWQGFASVDYSGGGGAVTALEPCNFKLNGQGKRTKLDPYPTLTTA</sequence>
<gene>
    <name evidence="2" type="ORF">BJ982_001627</name>
</gene>
<reference evidence="2 3" key="1">
    <citation type="submission" date="2020-08" db="EMBL/GenBank/DDBJ databases">
        <title>Sequencing the genomes of 1000 actinobacteria strains.</title>
        <authorList>
            <person name="Klenk H.-P."/>
        </authorList>
    </citation>
    <scope>NUCLEOTIDE SEQUENCE [LARGE SCALE GENOMIC DNA]</scope>
    <source>
        <strain evidence="2 3">DSM 45784</strain>
    </source>
</reference>
<dbReference type="Proteomes" id="UP000542210">
    <property type="component" value="Unassembled WGS sequence"/>
</dbReference>
<protein>
    <recommendedName>
        <fullName evidence="4">Phage tail protein</fullName>
    </recommendedName>
</protein>
<evidence type="ECO:0000256" key="1">
    <source>
        <dbReference type="SAM" id="MobiDB-lite"/>
    </source>
</evidence>
<organism evidence="2 3">
    <name type="scientific">Sphaerisporangium siamense</name>
    <dbReference type="NCBI Taxonomy" id="795645"/>
    <lineage>
        <taxon>Bacteria</taxon>
        <taxon>Bacillati</taxon>
        <taxon>Actinomycetota</taxon>
        <taxon>Actinomycetes</taxon>
        <taxon>Streptosporangiales</taxon>
        <taxon>Streptosporangiaceae</taxon>
        <taxon>Sphaerisporangium</taxon>
    </lineage>
</organism>
<evidence type="ECO:0000313" key="3">
    <source>
        <dbReference type="Proteomes" id="UP000542210"/>
    </source>
</evidence>
<evidence type="ECO:0000313" key="2">
    <source>
        <dbReference type="EMBL" id="MBB4700083.1"/>
    </source>
</evidence>
<keyword evidence="3" id="KW-1185">Reference proteome</keyword>
<accession>A0A7W7D739</accession>